<dbReference type="PANTHER" id="PTHR21879">
    <property type="entry name" value="FI03362P-RELATED-RELATED"/>
    <property type="match status" value="1"/>
</dbReference>
<keyword evidence="2" id="KW-1133">Transmembrane helix</keyword>
<evidence type="ECO:0000313" key="5">
    <source>
        <dbReference type="Proteomes" id="UP001314205"/>
    </source>
</evidence>
<feature type="chain" id="PRO_5043426986" evidence="3">
    <location>
        <begin position="49"/>
        <end position="637"/>
    </location>
</feature>
<dbReference type="AlphaFoldDB" id="A0AAV1LJ39"/>
<keyword evidence="5" id="KW-1185">Reference proteome</keyword>
<dbReference type="Proteomes" id="UP001314205">
    <property type="component" value="Unassembled WGS sequence"/>
</dbReference>
<evidence type="ECO:0000256" key="3">
    <source>
        <dbReference type="SAM" id="SignalP"/>
    </source>
</evidence>
<feature type="region of interest" description="Disordered" evidence="1">
    <location>
        <begin position="166"/>
        <end position="187"/>
    </location>
</feature>
<keyword evidence="3" id="KW-0732">Signal</keyword>
<feature type="compositionally biased region" description="Acidic residues" evidence="1">
    <location>
        <begin position="174"/>
        <end position="187"/>
    </location>
</feature>
<keyword evidence="2" id="KW-0472">Membrane</keyword>
<accession>A0AAV1LJ39</accession>
<comment type="caution">
    <text evidence="4">The sequence shown here is derived from an EMBL/GenBank/DDBJ whole genome shotgun (WGS) entry which is preliminary data.</text>
</comment>
<protein>
    <submittedName>
        <fullName evidence="4">Uncharacterized protein</fullName>
    </submittedName>
</protein>
<proteinExistence type="predicted"/>
<evidence type="ECO:0000313" key="4">
    <source>
        <dbReference type="EMBL" id="CAK1594289.1"/>
    </source>
</evidence>
<feature type="signal peptide" evidence="3">
    <location>
        <begin position="1"/>
        <end position="48"/>
    </location>
</feature>
<gene>
    <name evidence="4" type="ORF">PARMNEM_LOCUS13943</name>
</gene>
<reference evidence="4 5" key="1">
    <citation type="submission" date="2023-11" db="EMBL/GenBank/DDBJ databases">
        <authorList>
            <person name="Hedman E."/>
            <person name="Englund M."/>
            <person name="Stromberg M."/>
            <person name="Nyberg Akerstrom W."/>
            <person name="Nylinder S."/>
            <person name="Jareborg N."/>
            <person name="Kallberg Y."/>
            <person name="Kronander E."/>
        </authorList>
    </citation>
    <scope>NUCLEOTIDE SEQUENCE [LARGE SCALE GENOMIC DNA]</scope>
</reference>
<dbReference type="InterPro" id="IPR012464">
    <property type="entry name" value="DUF1676"/>
</dbReference>
<organism evidence="4 5">
    <name type="scientific">Parnassius mnemosyne</name>
    <name type="common">clouded apollo</name>
    <dbReference type="NCBI Taxonomy" id="213953"/>
    <lineage>
        <taxon>Eukaryota</taxon>
        <taxon>Metazoa</taxon>
        <taxon>Ecdysozoa</taxon>
        <taxon>Arthropoda</taxon>
        <taxon>Hexapoda</taxon>
        <taxon>Insecta</taxon>
        <taxon>Pterygota</taxon>
        <taxon>Neoptera</taxon>
        <taxon>Endopterygota</taxon>
        <taxon>Lepidoptera</taxon>
        <taxon>Glossata</taxon>
        <taxon>Ditrysia</taxon>
        <taxon>Papilionoidea</taxon>
        <taxon>Papilionidae</taxon>
        <taxon>Parnassiinae</taxon>
        <taxon>Parnassini</taxon>
        <taxon>Parnassius</taxon>
        <taxon>Driopa</taxon>
    </lineage>
</organism>
<dbReference type="Pfam" id="PF07841">
    <property type="entry name" value="DM4_12"/>
    <property type="match status" value="1"/>
</dbReference>
<dbReference type="Pfam" id="PF07898">
    <property type="entry name" value="DUF1676"/>
    <property type="match status" value="1"/>
</dbReference>
<name>A0AAV1LJ39_9NEOP</name>
<feature type="transmembrane region" description="Helical" evidence="2">
    <location>
        <begin position="265"/>
        <end position="291"/>
    </location>
</feature>
<sequence length="637" mass="71593">MATIVQYVYQCTRNNILHNERRKRTKMSNIMKTSLILLLVINLSKVECSENATDEDISKIENNIPKRLKILEAISGRSFLNNVYQNGTFRTGNSLWDNILNECRFKPSVSCLQKNVYSYLDESLEFSGDVNVASGVCFKKNNVDMNKYSKEANIIYITGSKKHKEEAGQRALDEENEIDDEEESESPLEEVTDALYNKGVKFLMEHDLKLTLPELFFHGTTLKVSPRALTKTGALVHIDLEPKKDAVGQGRLFFHKIKKYIKKKLVMAALAIILVVKLIALKLVFVLPLILGVTTAKKMFLKFLLFLFPALSHIFKLCSWYHQNYHTTKYHHHHHLITHHHHKAPYAPAYSHPSHSGSVTVVKPHAEHQQILDYNNQEWELSGPGLGSEYLGSDIHRNAIASFKPHANDINDINAWGLGLPPGQSLNVGEYASSNNIVPNVMSAPNPVHQLPAGSAGRPVGPPNPYYRNKKATARDPEKEALIRAASLAARAPASPVRDEILRVSQAKLTETNRVKAETELVRQQQQILAAQDPDTIAAEKFYGALLEKVDTILIPIGASDIGCRERAVCALYKDPFKHSPYSNLVSNELSKDSSELVPPADSKKALRYYRYVQAARDGQEEKDCVAIYPHCNINYN</sequence>
<dbReference type="PANTHER" id="PTHR21879:SF4">
    <property type="entry name" value="OSIRIS 17, ISOFORM C"/>
    <property type="match status" value="1"/>
</dbReference>
<evidence type="ECO:0000256" key="2">
    <source>
        <dbReference type="SAM" id="Phobius"/>
    </source>
</evidence>
<keyword evidence="2" id="KW-0812">Transmembrane</keyword>
<dbReference type="GO" id="GO:0016020">
    <property type="term" value="C:membrane"/>
    <property type="evidence" value="ECO:0007669"/>
    <property type="project" value="TreeGrafter"/>
</dbReference>
<dbReference type="EMBL" id="CAVLGL010000090">
    <property type="protein sequence ID" value="CAK1594289.1"/>
    <property type="molecule type" value="Genomic_DNA"/>
</dbReference>
<dbReference type="InterPro" id="IPR006631">
    <property type="entry name" value="DM4_12"/>
</dbReference>
<evidence type="ECO:0000256" key="1">
    <source>
        <dbReference type="SAM" id="MobiDB-lite"/>
    </source>
</evidence>